<feature type="domain" description="Glycosyltransferase 2-like" evidence="1">
    <location>
        <begin position="13"/>
        <end position="171"/>
    </location>
</feature>
<dbReference type="RefSeq" id="WP_158982546.1">
    <property type="nucleotide sequence ID" value="NZ_BAABKY010000001.1"/>
</dbReference>
<dbReference type="Proteomes" id="UP001501083">
    <property type="component" value="Unassembled WGS sequence"/>
</dbReference>
<comment type="caution">
    <text evidence="2">The sequence shown here is derived from an EMBL/GenBank/DDBJ whole genome shotgun (WGS) entry which is preliminary data.</text>
</comment>
<sequence length="318" mass="35017">MTPERMSTTPSISVVIPVYRRAAQACATIDALLSQALQQSDVEIVVVDDGSGDGTAERIEATFGNRIRLLRLETNRGRAQARGHGIAHSRGERIVLIDCDCVPSTPDYLARLRAALDDGAVAATGPIRGFGDSFWDRYQRLASMRRAAQVRAGVGGIGSSANMAFVRRAYESCGGFDSRYRHYGFEDRDLLLRLSSHGRVTWVPEAEVAHMDALSMVEVGAKMREAGRHSAAMFERDHPQAYVESGYATLDARRRPALRPLAALSAPLLSGLARAVDRMTGWMLLPFAVRAQFVRIVGGLHFMQGTWQASRDTRRDER</sequence>
<evidence type="ECO:0000313" key="3">
    <source>
        <dbReference type="Proteomes" id="UP001501083"/>
    </source>
</evidence>
<protein>
    <recommendedName>
        <fullName evidence="1">Glycosyltransferase 2-like domain-containing protein</fullName>
    </recommendedName>
</protein>
<reference evidence="3" key="1">
    <citation type="journal article" date="2019" name="Int. J. Syst. Evol. Microbiol.">
        <title>The Global Catalogue of Microorganisms (GCM) 10K type strain sequencing project: providing services to taxonomists for standard genome sequencing and annotation.</title>
        <authorList>
            <consortium name="The Broad Institute Genomics Platform"/>
            <consortium name="The Broad Institute Genome Sequencing Center for Infectious Disease"/>
            <person name="Wu L."/>
            <person name="Ma J."/>
        </authorList>
    </citation>
    <scope>NUCLEOTIDE SEQUENCE [LARGE SCALE GENOMIC DNA]</scope>
    <source>
        <strain evidence="3">JCM 19212</strain>
    </source>
</reference>
<name>A0ABP9L7M7_9GAMM</name>
<dbReference type="PANTHER" id="PTHR43179">
    <property type="entry name" value="RHAMNOSYLTRANSFERASE WBBL"/>
    <property type="match status" value="1"/>
</dbReference>
<keyword evidence="3" id="KW-1185">Reference proteome</keyword>
<dbReference type="Gene3D" id="3.90.550.10">
    <property type="entry name" value="Spore Coat Polysaccharide Biosynthesis Protein SpsA, Chain A"/>
    <property type="match status" value="1"/>
</dbReference>
<organism evidence="2 3">
    <name type="scientific">Lysobacter panacisoli</name>
    <dbReference type="NCBI Taxonomy" id="1255263"/>
    <lineage>
        <taxon>Bacteria</taxon>
        <taxon>Pseudomonadati</taxon>
        <taxon>Pseudomonadota</taxon>
        <taxon>Gammaproteobacteria</taxon>
        <taxon>Lysobacterales</taxon>
        <taxon>Lysobacteraceae</taxon>
        <taxon>Lysobacter</taxon>
    </lineage>
</organism>
<dbReference type="Pfam" id="PF00535">
    <property type="entry name" value="Glycos_transf_2"/>
    <property type="match status" value="1"/>
</dbReference>
<accession>A0ABP9L7M7</accession>
<dbReference type="InterPro" id="IPR029044">
    <property type="entry name" value="Nucleotide-diphossugar_trans"/>
</dbReference>
<dbReference type="SUPFAM" id="SSF53448">
    <property type="entry name" value="Nucleotide-diphospho-sugar transferases"/>
    <property type="match status" value="1"/>
</dbReference>
<dbReference type="InterPro" id="IPR001173">
    <property type="entry name" value="Glyco_trans_2-like"/>
</dbReference>
<evidence type="ECO:0000259" key="1">
    <source>
        <dbReference type="Pfam" id="PF00535"/>
    </source>
</evidence>
<proteinExistence type="predicted"/>
<gene>
    <name evidence="2" type="ORF">GCM10025759_09740</name>
</gene>
<dbReference type="EMBL" id="BAABKY010000001">
    <property type="protein sequence ID" value="GAA5071071.1"/>
    <property type="molecule type" value="Genomic_DNA"/>
</dbReference>
<dbReference type="PANTHER" id="PTHR43179:SF7">
    <property type="entry name" value="RHAMNOSYLTRANSFERASE WBBL"/>
    <property type="match status" value="1"/>
</dbReference>
<evidence type="ECO:0000313" key="2">
    <source>
        <dbReference type="EMBL" id="GAA5071071.1"/>
    </source>
</evidence>